<evidence type="ECO:0000256" key="1">
    <source>
        <dbReference type="SAM" id="SignalP"/>
    </source>
</evidence>
<keyword evidence="3" id="KW-1185">Reference proteome</keyword>
<keyword evidence="1" id="KW-0732">Signal</keyword>
<evidence type="ECO:0000313" key="3">
    <source>
        <dbReference type="Proteomes" id="UP000642920"/>
    </source>
</evidence>
<dbReference type="InterPro" id="IPR041662">
    <property type="entry name" value="SusD-like_2"/>
</dbReference>
<gene>
    <name evidence="2" type="ORF">JKP34_14055</name>
</gene>
<dbReference type="PROSITE" id="PS51257">
    <property type="entry name" value="PROKAR_LIPOPROTEIN"/>
    <property type="match status" value="1"/>
</dbReference>
<keyword evidence="2" id="KW-0449">Lipoprotein</keyword>
<organism evidence="2 3">
    <name type="scientific">Marivirga atlantica</name>
    <dbReference type="NCBI Taxonomy" id="1548457"/>
    <lineage>
        <taxon>Bacteria</taxon>
        <taxon>Pseudomonadati</taxon>
        <taxon>Bacteroidota</taxon>
        <taxon>Cytophagia</taxon>
        <taxon>Cytophagales</taxon>
        <taxon>Marivirgaceae</taxon>
        <taxon>Marivirga</taxon>
    </lineage>
</organism>
<dbReference type="AlphaFoldDB" id="A0A937DJW2"/>
<dbReference type="SUPFAM" id="SSF48452">
    <property type="entry name" value="TPR-like"/>
    <property type="match status" value="1"/>
</dbReference>
<dbReference type="EMBL" id="JAERQG010000003">
    <property type="protein sequence ID" value="MBL0766385.1"/>
    <property type="molecule type" value="Genomic_DNA"/>
</dbReference>
<feature type="chain" id="PRO_5037221632" evidence="1">
    <location>
        <begin position="24"/>
        <end position="475"/>
    </location>
</feature>
<reference evidence="2" key="1">
    <citation type="submission" date="2021-01" db="EMBL/GenBank/DDBJ databases">
        <title>Marivirga sp. nov., isolated from intertidal surface sediments.</title>
        <authorList>
            <person name="Zhang M."/>
        </authorList>
    </citation>
    <scope>NUCLEOTIDE SEQUENCE</scope>
    <source>
        <strain evidence="2">SM1354</strain>
    </source>
</reference>
<dbReference type="InterPro" id="IPR011990">
    <property type="entry name" value="TPR-like_helical_dom_sf"/>
</dbReference>
<dbReference type="RefSeq" id="WP_201922753.1">
    <property type="nucleotide sequence ID" value="NZ_JAERQG010000003.1"/>
</dbReference>
<comment type="caution">
    <text evidence="2">The sequence shown here is derived from an EMBL/GenBank/DDBJ whole genome shotgun (WGS) entry which is preliminary data.</text>
</comment>
<proteinExistence type="predicted"/>
<dbReference type="Gene3D" id="1.25.40.390">
    <property type="match status" value="1"/>
</dbReference>
<dbReference type="Pfam" id="PF12771">
    <property type="entry name" value="SusD-like_2"/>
    <property type="match status" value="1"/>
</dbReference>
<sequence length="475" mass="52390">MKNINIYIIRLFVLLLFSATLSACLEDITEINENPNNPEAVPSNFLLPSAQVQGTYYLGGELNRAASFWVQHWATTGGQYQRIDRYDVTDATFNNAWAQIYAGALNDLQIIIDQSEELPNYRAQARIMKAYYFQMMADLFGDIPYTEALNGVAGNITPAYDEQRDVYSDIIAELDLAIDEVDEESAVIATEDLIAGGDMALWIKFANSIKLVAYMRLSEVDENAARDGVSAILNSGAPILESGDDVELIFGSRLETNANPLFQQEFNRATDYGASDTFVAILEDLNDPRVGTLLRRDVNGDYSGVPNGNPTNLPQDGSGNTIVSRIGTVFVQETSPVPLLTYYDVKFVEAEAAIRGWVNGANAQQLYEEAVTAAFDYYGVAVGNYLDSGQPAAYDANNAYDQLMTQRYISLFARGVEAYNEWRRSGIPALTPAQNNISGGIIPLRYPYVNAELTNNPGNPPAVNIFNDPVEWDVN</sequence>
<evidence type="ECO:0000313" key="2">
    <source>
        <dbReference type="EMBL" id="MBL0766385.1"/>
    </source>
</evidence>
<accession>A0A937DJW2</accession>
<name>A0A937DJW2_9BACT</name>
<dbReference type="Proteomes" id="UP000642920">
    <property type="component" value="Unassembled WGS sequence"/>
</dbReference>
<feature type="signal peptide" evidence="1">
    <location>
        <begin position="1"/>
        <end position="23"/>
    </location>
</feature>
<protein>
    <submittedName>
        <fullName evidence="2">SusD/RagB family nutrient-binding outer membrane lipoprotein</fullName>
    </submittedName>
</protein>